<evidence type="ECO:0000313" key="1">
    <source>
        <dbReference type="EMBL" id="EJW82933.1"/>
    </source>
</evidence>
<protein>
    <submittedName>
        <fullName evidence="1">Uncharacterized protein</fullName>
    </submittedName>
</protein>
<gene>
    <name evidence="1" type="ORF">WUBG_06156</name>
</gene>
<dbReference type="EMBL" id="ADBV01002546">
    <property type="protein sequence ID" value="EJW82933.1"/>
    <property type="molecule type" value="Genomic_DNA"/>
</dbReference>
<name>J9EL59_WUCBA</name>
<proteinExistence type="predicted"/>
<evidence type="ECO:0000313" key="2">
    <source>
        <dbReference type="Proteomes" id="UP000004810"/>
    </source>
</evidence>
<sequence>MESSRRSIFFGRAIFDKGNVQEALKFCLERSVIPPPQLRKFLKLGDMRIEDIYNVLRQKFRIQHDFCYPILDLSRSSQKKAILLFRRIKGSDKRRNFKSLPVDQKESRTMRQNPEGTNHDYSMPAFFVSLEQWQSIGHMFQTDLIGRISKETFYGKKSSLENTAQ</sequence>
<comment type="caution">
    <text evidence="1">The sequence shown here is derived from an EMBL/GenBank/DDBJ whole genome shotgun (WGS) entry which is preliminary data.</text>
</comment>
<organism evidence="1 2">
    <name type="scientific">Wuchereria bancrofti</name>
    <dbReference type="NCBI Taxonomy" id="6293"/>
    <lineage>
        <taxon>Eukaryota</taxon>
        <taxon>Metazoa</taxon>
        <taxon>Ecdysozoa</taxon>
        <taxon>Nematoda</taxon>
        <taxon>Chromadorea</taxon>
        <taxon>Rhabditida</taxon>
        <taxon>Spirurina</taxon>
        <taxon>Spiruromorpha</taxon>
        <taxon>Filarioidea</taxon>
        <taxon>Onchocercidae</taxon>
        <taxon>Wuchereria</taxon>
    </lineage>
</organism>
<dbReference type="Proteomes" id="UP000004810">
    <property type="component" value="Unassembled WGS sequence"/>
</dbReference>
<accession>J9EL59</accession>
<reference evidence="2" key="1">
    <citation type="submission" date="2012-08" db="EMBL/GenBank/DDBJ databases">
        <title>The Genome Sequence of Wuchereria bancrofti.</title>
        <authorList>
            <person name="Nutman T.B."/>
            <person name="Fink D.L."/>
            <person name="Russ C."/>
            <person name="Young S."/>
            <person name="Zeng Q."/>
            <person name="Koehrsen M."/>
            <person name="Alvarado L."/>
            <person name="Berlin A."/>
            <person name="Chapman S.B."/>
            <person name="Chen Z."/>
            <person name="Freedman E."/>
            <person name="Gellesch M."/>
            <person name="Goldberg J."/>
            <person name="Griggs A."/>
            <person name="Gujja S."/>
            <person name="Heilman E.R."/>
            <person name="Heiman D."/>
            <person name="Hepburn T."/>
            <person name="Howarth C."/>
            <person name="Jen D."/>
            <person name="Larson L."/>
            <person name="Lewis B."/>
            <person name="Mehta T."/>
            <person name="Park D."/>
            <person name="Pearson M."/>
            <person name="Roberts A."/>
            <person name="Saif S."/>
            <person name="Shea T."/>
            <person name="Shenoy N."/>
            <person name="Sisk P."/>
            <person name="Stolte C."/>
            <person name="Sykes S."/>
            <person name="Walk T."/>
            <person name="White J."/>
            <person name="Yandava C."/>
            <person name="Haas B."/>
            <person name="Henn M.R."/>
            <person name="Nusbaum C."/>
            <person name="Birren B."/>
        </authorList>
    </citation>
    <scope>NUCLEOTIDE SEQUENCE [LARGE SCALE GENOMIC DNA]</scope>
    <source>
        <strain evidence="2">NA</strain>
    </source>
</reference>
<dbReference type="AlphaFoldDB" id="J9EL59"/>